<sequence length="128" mass="14809">MKGTRLFSRGHCARWKGNITRLEVECNEKNTSKVIKFSNSTKYHVDVLDQMARKYSTESASRQWHVQDFFNILNLAAINAWIIYKEVVGTKYKRRDYILNLANSDELRNNYVSSKTSTLPNFTPGVLG</sequence>
<dbReference type="Proteomes" id="UP000499080">
    <property type="component" value="Unassembled WGS sequence"/>
</dbReference>
<organism evidence="2 3">
    <name type="scientific">Araneus ventricosus</name>
    <name type="common">Orbweaver spider</name>
    <name type="synonym">Epeira ventricosa</name>
    <dbReference type="NCBI Taxonomy" id="182803"/>
    <lineage>
        <taxon>Eukaryota</taxon>
        <taxon>Metazoa</taxon>
        <taxon>Ecdysozoa</taxon>
        <taxon>Arthropoda</taxon>
        <taxon>Chelicerata</taxon>
        <taxon>Arachnida</taxon>
        <taxon>Araneae</taxon>
        <taxon>Araneomorphae</taxon>
        <taxon>Entelegynae</taxon>
        <taxon>Araneoidea</taxon>
        <taxon>Araneidae</taxon>
        <taxon>Araneus</taxon>
    </lineage>
</organism>
<evidence type="ECO:0000313" key="3">
    <source>
        <dbReference type="Proteomes" id="UP000499080"/>
    </source>
</evidence>
<evidence type="ECO:0000313" key="2">
    <source>
        <dbReference type="EMBL" id="GBM59781.1"/>
    </source>
</evidence>
<dbReference type="Pfam" id="PF13843">
    <property type="entry name" value="DDE_Tnp_1_7"/>
    <property type="match status" value="1"/>
</dbReference>
<proteinExistence type="predicted"/>
<dbReference type="EMBL" id="BGPR01001698">
    <property type="protein sequence ID" value="GBM59781.1"/>
    <property type="molecule type" value="Genomic_DNA"/>
</dbReference>
<evidence type="ECO:0000259" key="1">
    <source>
        <dbReference type="Pfam" id="PF13843"/>
    </source>
</evidence>
<dbReference type="AlphaFoldDB" id="A0A4Y2H3V6"/>
<comment type="caution">
    <text evidence="2">The sequence shown here is derived from an EMBL/GenBank/DDBJ whole genome shotgun (WGS) entry which is preliminary data.</text>
</comment>
<dbReference type="InterPro" id="IPR029526">
    <property type="entry name" value="PGBD"/>
</dbReference>
<reference evidence="2 3" key="1">
    <citation type="journal article" date="2019" name="Sci. Rep.">
        <title>Orb-weaving spider Araneus ventricosus genome elucidates the spidroin gene catalogue.</title>
        <authorList>
            <person name="Kono N."/>
            <person name="Nakamura H."/>
            <person name="Ohtoshi R."/>
            <person name="Moran D.A.P."/>
            <person name="Shinohara A."/>
            <person name="Yoshida Y."/>
            <person name="Fujiwara M."/>
            <person name="Mori M."/>
            <person name="Tomita M."/>
            <person name="Arakawa K."/>
        </authorList>
    </citation>
    <scope>NUCLEOTIDE SEQUENCE [LARGE SCALE GENOMIC DNA]</scope>
</reference>
<feature type="domain" description="PiggyBac transposable element-derived protein" evidence="1">
    <location>
        <begin position="30"/>
        <end position="81"/>
    </location>
</feature>
<dbReference type="OrthoDB" id="5985989at2759"/>
<accession>A0A4Y2H3V6</accession>
<protein>
    <recommendedName>
        <fullName evidence="1">PiggyBac transposable element-derived protein domain-containing protein</fullName>
    </recommendedName>
</protein>
<gene>
    <name evidence="2" type="ORF">AVEN_6655_1</name>
</gene>
<keyword evidence="3" id="KW-1185">Reference proteome</keyword>
<name>A0A4Y2H3V6_ARAVE</name>